<evidence type="ECO:0000313" key="2">
    <source>
        <dbReference type="Proteomes" id="UP000318103"/>
    </source>
</evidence>
<dbReference type="SUPFAM" id="SSF52467">
    <property type="entry name" value="DHS-like NAD/FAD-binding domain"/>
    <property type="match status" value="1"/>
</dbReference>
<dbReference type="OrthoDB" id="5509947at2"/>
<name>A0A542TGU8_9ACTN</name>
<proteinExistence type="predicted"/>
<protein>
    <submittedName>
        <fullName evidence="1">SIR2-like protein</fullName>
    </submittedName>
</protein>
<dbReference type="InterPro" id="IPR029035">
    <property type="entry name" value="DHS-like_NAD/FAD-binding_dom"/>
</dbReference>
<sequence length="572" mass="62740">MEPHVMLAFALRATPGGYAVLLGAGVSLAAGLPSAWDVQKELIEQIAAAEAAGEIGDPFAWYQDRFGKPATYDDLLATLTATQMERQALLRGYFEPDDADREQGKKKPTAAHHAVARLASAGLVRIVLTTNFDRLIETALSEAGIEPTVVAHPDDITGLAPLHTINCLVVHVHGDYLNPTSMLNTADELDHYQPQVDKLLDRIFDDYGLIIAGWSAQWDLALRNALARCTTRRFASYWADPGILKPEAKNLLNLRAGTFVQADADAFFGQVADATQALADVERRHPTSVAVAVATAKRSLAGSHTAISLHDTIRREFQRVAALPVNTSGPWDGFTDANAEHTRRVEILRAESELLLALVATAAYWGNNTTDRWWIRSIEELATPVSSGGNTALLQLKRAPATMVTYAAGIAALAAERWTPLAQVLTQPMTHNPYNNEVLPVAVALGPAVFGMNDTARGLYEQLRSVFTDHLALSESAYQEAWERFDYLRLFTQTHAKLSVDYIPYTRRSGMLGAYTVAPMEWLDKAIAEAHPLLQAAFPELEPDQMCSLKHQLDDQLNQLLSQAFWTAGGRR</sequence>
<comment type="caution">
    <text evidence="1">The sequence shown here is derived from an EMBL/GenBank/DDBJ whole genome shotgun (WGS) entry which is preliminary data.</text>
</comment>
<reference evidence="1 2" key="1">
    <citation type="submission" date="2019-06" db="EMBL/GenBank/DDBJ databases">
        <title>Sequencing the genomes of 1000 actinobacteria strains.</title>
        <authorList>
            <person name="Klenk H.-P."/>
        </authorList>
    </citation>
    <scope>NUCLEOTIDE SEQUENCE [LARGE SCALE GENOMIC DNA]</scope>
    <source>
        <strain evidence="1 2">DSM 41929</strain>
    </source>
</reference>
<dbReference type="RefSeq" id="WP_055706101.1">
    <property type="nucleotide sequence ID" value="NZ_JBPJFI010000001.1"/>
</dbReference>
<evidence type="ECO:0000313" key="1">
    <source>
        <dbReference type="EMBL" id="TQK86043.1"/>
    </source>
</evidence>
<gene>
    <name evidence="1" type="ORF">FB563_6100</name>
</gene>
<dbReference type="EMBL" id="VFNX01000002">
    <property type="protein sequence ID" value="TQK86043.1"/>
    <property type="molecule type" value="Genomic_DNA"/>
</dbReference>
<accession>A0A542TGU8</accession>
<dbReference type="Proteomes" id="UP000318103">
    <property type="component" value="Unassembled WGS sequence"/>
</dbReference>
<dbReference type="Gene3D" id="3.40.50.1220">
    <property type="entry name" value="TPP-binding domain"/>
    <property type="match status" value="1"/>
</dbReference>
<dbReference type="AlphaFoldDB" id="A0A542TGU8"/>
<dbReference type="Pfam" id="PF13289">
    <property type="entry name" value="SIR2_2"/>
    <property type="match status" value="1"/>
</dbReference>
<keyword evidence="2" id="KW-1185">Reference proteome</keyword>
<organism evidence="1 2">
    <name type="scientific">Streptomyces puniciscabiei</name>
    <dbReference type="NCBI Taxonomy" id="164348"/>
    <lineage>
        <taxon>Bacteria</taxon>
        <taxon>Bacillati</taxon>
        <taxon>Actinomycetota</taxon>
        <taxon>Actinomycetes</taxon>
        <taxon>Kitasatosporales</taxon>
        <taxon>Streptomycetaceae</taxon>
        <taxon>Streptomyces</taxon>
    </lineage>
</organism>